<keyword evidence="3" id="KW-1185">Reference proteome</keyword>
<evidence type="ECO:0000313" key="2">
    <source>
        <dbReference type="EMBL" id="MFC7307307.1"/>
    </source>
</evidence>
<protein>
    <submittedName>
        <fullName evidence="2">STAS domain-containing protein</fullName>
    </submittedName>
</protein>
<comment type="caution">
    <text evidence="2">The sequence shown here is derived from an EMBL/GenBank/DDBJ whole genome shotgun (WGS) entry which is preliminary data.</text>
</comment>
<dbReference type="Proteomes" id="UP001596523">
    <property type="component" value="Unassembled WGS sequence"/>
</dbReference>
<dbReference type="InterPro" id="IPR036513">
    <property type="entry name" value="STAS_dom_sf"/>
</dbReference>
<dbReference type="PROSITE" id="PS50801">
    <property type="entry name" value="STAS"/>
    <property type="match status" value="1"/>
</dbReference>
<dbReference type="InterPro" id="IPR002645">
    <property type="entry name" value="STAS_dom"/>
</dbReference>
<dbReference type="SUPFAM" id="SSF52091">
    <property type="entry name" value="SpoIIaa-like"/>
    <property type="match status" value="1"/>
</dbReference>
<evidence type="ECO:0000313" key="3">
    <source>
        <dbReference type="Proteomes" id="UP001596523"/>
    </source>
</evidence>
<accession>A0ABW2JNK7</accession>
<dbReference type="Pfam" id="PF13466">
    <property type="entry name" value="STAS_2"/>
    <property type="match status" value="1"/>
</dbReference>
<name>A0ABW2JNK7_9ACTN</name>
<evidence type="ECO:0000259" key="1">
    <source>
        <dbReference type="PROSITE" id="PS50801"/>
    </source>
</evidence>
<reference evidence="3" key="1">
    <citation type="journal article" date="2019" name="Int. J. Syst. Evol. Microbiol.">
        <title>The Global Catalogue of Microorganisms (GCM) 10K type strain sequencing project: providing services to taxonomists for standard genome sequencing and annotation.</title>
        <authorList>
            <consortium name="The Broad Institute Genomics Platform"/>
            <consortium name="The Broad Institute Genome Sequencing Center for Infectious Disease"/>
            <person name="Wu L."/>
            <person name="Ma J."/>
        </authorList>
    </citation>
    <scope>NUCLEOTIDE SEQUENCE [LARGE SCALE GENOMIC DNA]</scope>
    <source>
        <strain evidence="3">SYNS20</strain>
    </source>
</reference>
<proteinExistence type="predicted"/>
<dbReference type="Gene3D" id="3.30.750.24">
    <property type="entry name" value="STAS domain"/>
    <property type="match status" value="1"/>
</dbReference>
<dbReference type="EMBL" id="JBHTCF010000011">
    <property type="protein sequence ID" value="MFC7307307.1"/>
    <property type="molecule type" value="Genomic_DNA"/>
</dbReference>
<dbReference type="RefSeq" id="WP_381834045.1">
    <property type="nucleotide sequence ID" value="NZ_JBHTCF010000011.1"/>
</dbReference>
<organism evidence="2 3">
    <name type="scientific">Streptomyces monticola</name>
    <dbReference type="NCBI Taxonomy" id="2666263"/>
    <lineage>
        <taxon>Bacteria</taxon>
        <taxon>Bacillati</taxon>
        <taxon>Actinomycetota</taxon>
        <taxon>Actinomycetes</taxon>
        <taxon>Kitasatosporales</taxon>
        <taxon>Streptomycetaceae</taxon>
        <taxon>Streptomyces</taxon>
    </lineage>
</organism>
<gene>
    <name evidence="2" type="ORF">ACFQVC_24165</name>
</gene>
<sequence>MNTIEPVVVALGAKVDRASVPRLCEQVRDCLERTSATELICDASALTTADLGAVEALARLRLTARRAGARLRIRDPSPDLCRLLLLVGLVETLGEIEEGEPAVRVQERVEADDLPP</sequence>
<feature type="domain" description="STAS" evidence="1">
    <location>
        <begin position="7"/>
        <end position="112"/>
    </location>
</feature>
<dbReference type="InterPro" id="IPR058548">
    <property type="entry name" value="MlaB-like_STAS"/>
</dbReference>